<evidence type="ECO:0008006" key="8">
    <source>
        <dbReference type="Google" id="ProtNLM"/>
    </source>
</evidence>
<evidence type="ECO:0000313" key="6">
    <source>
        <dbReference type="EMBL" id="KMZ75521.1"/>
    </source>
</evidence>
<evidence type="ECO:0000259" key="5">
    <source>
        <dbReference type="Pfam" id="PF04825"/>
    </source>
</evidence>
<evidence type="ECO:0000256" key="3">
    <source>
        <dbReference type="ARBA" id="ARBA00023242"/>
    </source>
</evidence>
<comment type="subcellular location">
    <subcellularLocation>
        <location evidence="1">Nucleus</location>
    </subcellularLocation>
</comment>
<comment type="similarity">
    <text evidence="2">Belongs to the rad21 family.</text>
</comment>
<keyword evidence="3" id="KW-0539">Nucleus</keyword>
<dbReference type="InterPro" id="IPR036390">
    <property type="entry name" value="WH_DNA-bd_sf"/>
</dbReference>
<dbReference type="InterPro" id="IPR023093">
    <property type="entry name" value="ScpA-like_C"/>
</dbReference>
<dbReference type="InterPro" id="IPR006910">
    <property type="entry name" value="Rad21_Rec8_N"/>
</dbReference>
<dbReference type="EMBL" id="LFYR01000158">
    <property type="protein sequence ID" value="KMZ75521.1"/>
    <property type="molecule type" value="Genomic_DNA"/>
</dbReference>
<sequence>MFNLQSSLSKKGHLGAIFLAAYFFNKLKKEQILRTDIISSVDKIILDVDTPYRVLSRLLLGVVRIFKKKVEILHHDFTDVINRICKVITPRVKRMRPKEITTPYSLCKQRRVSHVEEEEESGKMNSIPVEAIVSPYRRHVSITIPKNLTLDSFMFDVPEESDEEGNTFDNHCLIDEDEEEYDGQLSSEKLRHYQNTEDPIFGFNSTFLTPVKDVLSGEMINDEFFDLQMDDNFISESEPLKDVQHHHESSYSLNVKQSLIGKIRCSQDDWNVEDFGISVSLEKFSKAATGRTCGDPDDTHHQVESIETPQVSSESLEFRVKSPAIKERKRAHLFSRKRKCVFDNATILSNSAMKESIEDSSSIVLKRRKVIHTSLDVWRLVKFCDLHKAFTEPLIPYPYPEFKDRTMKKYLAVKEDLKHEILPENIRSVNDDHDVDARDNYLGQDDDHDVGTLDNYLGQEDRIEKDADVVLLSEHVGPSFTFIEPDIEGTTAIISTCLPAGEELGNQGGFSIRTRSVARYLCKVLKDENKKECESSSMVNLIDILNGETRKSSANIFYETLVLKTRGCIDIRQEVPYSEIMVSANPFLYSICDEMSEGK</sequence>
<dbReference type="Pfam" id="PF04825">
    <property type="entry name" value="Rad21_Rec8_N"/>
    <property type="match status" value="1"/>
</dbReference>
<dbReference type="PANTHER" id="PTHR12585:SF73">
    <property type="entry name" value="SISTER CHROMATID COHESION 1 PROTEIN 2"/>
    <property type="match status" value="1"/>
</dbReference>
<dbReference type="GO" id="GO:0007062">
    <property type="term" value="P:sister chromatid cohesion"/>
    <property type="evidence" value="ECO:0000318"/>
    <property type="project" value="GO_Central"/>
</dbReference>
<keyword evidence="7" id="KW-1185">Reference proteome</keyword>
<dbReference type="GO" id="GO:0003682">
    <property type="term" value="F:chromatin binding"/>
    <property type="evidence" value="ECO:0000318"/>
    <property type="project" value="GO_Central"/>
</dbReference>
<evidence type="ECO:0000256" key="1">
    <source>
        <dbReference type="ARBA" id="ARBA00004123"/>
    </source>
</evidence>
<gene>
    <name evidence="6" type="ORF">ZOSMA_113G00060</name>
</gene>
<dbReference type="GO" id="GO:1990414">
    <property type="term" value="P:replication-born double-strand break repair via sister chromatid exchange"/>
    <property type="evidence" value="ECO:0000318"/>
    <property type="project" value="GO_Central"/>
</dbReference>
<evidence type="ECO:0000256" key="2">
    <source>
        <dbReference type="ARBA" id="ARBA00009870"/>
    </source>
</evidence>
<dbReference type="SUPFAM" id="SSF46785">
    <property type="entry name" value="Winged helix' DNA-binding domain"/>
    <property type="match status" value="1"/>
</dbReference>
<dbReference type="AlphaFoldDB" id="A0A0K9Q2J1"/>
<dbReference type="OMA" id="HYYMERF"/>
<dbReference type="Proteomes" id="UP000036987">
    <property type="component" value="Unassembled WGS sequence"/>
</dbReference>
<dbReference type="Gene3D" id="1.10.10.580">
    <property type="entry name" value="Structural maintenance of chromosome 1. Chain E"/>
    <property type="match status" value="1"/>
</dbReference>
<dbReference type="CDD" id="cd21793">
    <property type="entry name" value="Rad21_Rec8_M_AtSYN1-like"/>
    <property type="match status" value="1"/>
</dbReference>
<feature type="domain" description="Rad21/Rec8-like protein N-terminal" evidence="5">
    <location>
        <begin position="1"/>
        <end position="91"/>
    </location>
</feature>
<dbReference type="STRING" id="29655.A0A0K9Q2J1"/>
<protein>
    <recommendedName>
        <fullName evidence="8">Sister chromatid cohesion 1 protein 2</fullName>
    </recommendedName>
</protein>
<proteinExistence type="inferred from homology"/>
<dbReference type="GO" id="GO:0005634">
    <property type="term" value="C:nucleus"/>
    <property type="evidence" value="ECO:0007669"/>
    <property type="project" value="UniProtKB-SubCell"/>
</dbReference>
<evidence type="ECO:0000259" key="4">
    <source>
        <dbReference type="Pfam" id="PF04824"/>
    </source>
</evidence>
<dbReference type="InterPro" id="IPR006909">
    <property type="entry name" value="Rad21/Rec8_C_eu"/>
</dbReference>
<accession>A0A0K9Q2J1</accession>
<dbReference type="OrthoDB" id="10071381at2759"/>
<dbReference type="GO" id="GO:0008278">
    <property type="term" value="C:cohesin complex"/>
    <property type="evidence" value="ECO:0000318"/>
    <property type="project" value="GO_Central"/>
</dbReference>
<organism evidence="6 7">
    <name type="scientific">Zostera marina</name>
    <name type="common">Eelgrass</name>
    <dbReference type="NCBI Taxonomy" id="29655"/>
    <lineage>
        <taxon>Eukaryota</taxon>
        <taxon>Viridiplantae</taxon>
        <taxon>Streptophyta</taxon>
        <taxon>Embryophyta</taxon>
        <taxon>Tracheophyta</taxon>
        <taxon>Spermatophyta</taxon>
        <taxon>Magnoliopsida</taxon>
        <taxon>Liliopsida</taxon>
        <taxon>Zosteraceae</taxon>
        <taxon>Zostera</taxon>
    </lineage>
</organism>
<reference evidence="7" key="1">
    <citation type="journal article" date="2016" name="Nature">
        <title>The genome of the seagrass Zostera marina reveals angiosperm adaptation to the sea.</title>
        <authorList>
            <person name="Olsen J.L."/>
            <person name="Rouze P."/>
            <person name="Verhelst B."/>
            <person name="Lin Y.-C."/>
            <person name="Bayer T."/>
            <person name="Collen J."/>
            <person name="Dattolo E."/>
            <person name="De Paoli E."/>
            <person name="Dittami S."/>
            <person name="Maumus F."/>
            <person name="Michel G."/>
            <person name="Kersting A."/>
            <person name="Lauritano C."/>
            <person name="Lohaus R."/>
            <person name="Toepel M."/>
            <person name="Tonon T."/>
            <person name="Vanneste K."/>
            <person name="Amirebrahimi M."/>
            <person name="Brakel J."/>
            <person name="Bostroem C."/>
            <person name="Chovatia M."/>
            <person name="Grimwood J."/>
            <person name="Jenkins J.W."/>
            <person name="Jueterbock A."/>
            <person name="Mraz A."/>
            <person name="Stam W.T."/>
            <person name="Tice H."/>
            <person name="Bornberg-Bauer E."/>
            <person name="Green P.J."/>
            <person name="Pearson G.A."/>
            <person name="Procaccini G."/>
            <person name="Duarte C.M."/>
            <person name="Schmutz J."/>
            <person name="Reusch T.B.H."/>
            <person name="Van de Peer Y."/>
        </authorList>
    </citation>
    <scope>NUCLEOTIDE SEQUENCE [LARGE SCALE GENOMIC DNA]</scope>
    <source>
        <strain evidence="7">cv. Finnish</strain>
    </source>
</reference>
<dbReference type="Pfam" id="PF04824">
    <property type="entry name" value="Rad21_Rec8"/>
    <property type="match status" value="1"/>
</dbReference>
<feature type="domain" description="Rad21/Rec8-like protein C-terminal eukaryotic" evidence="4">
    <location>
        <begin position="543"/>
        <end position="586"/>
    </location>
</feature>
<evidence type="ECO:0000313" key="7">
    <source>
        <dbReference type="Proteomes" id="UP000036987"/>
    </source>
</evidence>
<dbReference type="InterPro" id="IPR039781">
    <property type="entry name" value="Rad21/Rec8-like"/>
</dbReference>
<comment type="caution">
    <text evidence="6">The sequence shown here is derived from an EMBL/GenBank/DDBJ whole genome shotgun (WGS) entry which is preliminary data.</text>
</comment>
<dbReference type="PANTHER" id="PTHR12585">
    <property type="entry name" value="SCC1 / RAD21 FAMILY MEMBER"/>
    <property type="match status" value="1"/>
</dbReference>
<name>A0A0K9Q2J1_ZOSMR</name>